<protein>
    <submittedName>
        <fullName evidence="2">Uncharacterized protein</fullName>
    </submittedName>
</protein>
<name>A0A5B7GNM9_PORTR</name>
<organism evidence="2 3">
    <name type="scientific">Portunus trituberculatus</name>
    <name type="common">Swimming crab</name>
    <name type="synonym">Neptunus trituberculatus</name>
    <dbReference type="NCBI Taxonomy" id="210409"/>
    <lineage>
        <taxon>Eukaryota</taxon>
        <taxon>Metazoa</taxon>
        <taxon>Ecdysozoa</taxon>
        <taxon>Arthropoda</taxon>
        <taxon>Crustacea</taxon>
        <taxon>Multicrustacea</taxon>
        <taxon>Malacostraca</taxon>
        <taxon>Eumalacostraca</taxon>
        <taxon>Eucarida</taxon>
        <taxon>Decapoda</taxon>
        <taxon>Pleocyemata</taxon>
        <taxon>Brachyura</taxon>
        <taxon>Eubrachyura</taxon>
        <taxon>Portunoidea</taxon>
        <taxon>Portunidae</taxon>
        <taxon>Portuninae</taxon>
        <taxon>Portunus</taxon>
    </lineage>
</organism>
<proteinExistence type="predicted"/>
<reference evidence="2 3" key="1">
    <citation type="submission" date="2019-05" db="EMBL/GenBank/DDBJ databases">
        <title>Another draft genome of Portunus trituberculatus and its Hox gene families provides insights of decapod evolution.</title>
        <authorList>
            <person name="Jeong J.-H."/>
            <person name="Song I."/>
            <person name="Kim S."/>
            <person name="Choi T."/>
            <person name="Kim D."/>
            <person name="Ryu S."/>
            <person name="Kim W."/>
        </authorList>
    </citation>
    <scope>NUCLEOTIDE SEQUENCE [LARGE SCALE GENOMIC DNA]</scope>
    <source>
        <tissue evidence="2">Muscle</tissue>
    </source>
</reference>
<evidence type="ECO:0000256" key="1">
    <source>
        <dbReference type="SAM" id="MobiDB-lite"/>
    </source>
</evidence>
<feature type="region of interest" description="Disordered" evidence="1">
    <location>
        <begin position="19"/>
        <end position="99"/>
    </location>
</feature>
<evidence type="ECO:0000313" key="3">
    <source>
        <dbReference type="Proteomes" id="UP000324222"/>
    </source>
</evidence>
<comment type="caution">
    <text evidence="2">The sequence shown here is derived from an EMBL/GenBank/DDBJ whole genome shotgun (WGS) entry which is preliminary data.</text>
</comment>
<keyword evidence="3" id="KW-1185">Reference proteome</keyword>
<dbReference type="AlphaFoldDB" id="A0A5B7GNM9"/>
<sequence>MGSNLFLSHGKSALSHVTSLTFPPHTLPYSPHPILSSQHNPPAHLLHPVSLSRQHIHHQICNSDPSTPPQLIKPRGPPSEDKTPRQASVRDSSYPLKRT</sequence>
<evidence type="ECO:0000313" key="2">
    <source>
        <dbReference type="EMBL" id="MPC60382.1"/>
    </source>
</evidence>
<gene>
    <name evidence="2" type="ORF">E2C01_054426</name>
</gene>
<dbReference type="EMBL" id="VSRR010017457">
    <property type="protein sequence ID" value="MPC60382.1"/>
    <property type="molecule type" value="Genomic_DNA"/>
</dbReference>
<accession>A0A5B7GNM9</accession>
<dbReference type="Proteomes" id="UP000324222">
    <property type="component" value="Unassembled WGS sequence"/>
</dbReference>